<proteinExistence type="predicted"/>
<feature type="domain" description="AMP-dependent synthetase/ligase" evidence="5">
    <location>
        <begin position="16"/>
        <end position="397"/>
    </location>
</feature>
<dbReference type="SUPFAM" id="SSF56801">
    <property type="entry name" value="Acetyl-CoA synthetase-like"/>
    <property type="match status" value="1"/>
</dbReference>
<dbReference type="GO" id="GO:0005524">
    <property type="term" value="F:ATP binding"/>
    <property type="evidence" value="ECO:0007669"/>
    <property type="project" value="UniProtKB-KW"/>
</dbReference>
<dbReference type="Proteomes" id="UP001193389">
    <property type="component" value="Chromosome"/>
</dbReference>
<dbReference type="PRINTS" id="PR00154">
    <property type="entry name" value="AMPBINDING"/>
</dbReference>
<evidence type="ECO:0000313" key="6">
    <source>
        <dbReference type="EMBL" id="BBE20745.1"/>
    </source>
</evidence>
<dbReference type="InterPro" id="IPR042099">
    <property type="entry name" value="ANL_N_sf"/>
</dbReference>
<dbReference type="InterPro" id="IPR000873">
    <property type="entry name" value="AMP-dep_synth/lig_dom"/>
</dbReference>
<feature type="coiled-coil region" evidence="4">
    <location>
        <begin position="473"/>
        <end position="515"/>
    </location>
</feature>
<dbReference type="GO" id="GO:0004467">
    <property type="term" value="F:long-chain fatty acid-CoA ligase activity"/>
    <property type="evidence" value="ECO:0007669"/>
    <property type="project" value="UniProtKB-EC"/>
</dbReference>
<dbReference type="PANTHER" id="PTHR43272">
    <property type="entry name" value="LONG-CHAIN-FATTY-ACID--COA LIGASE"/>
    <property type="match status" value="1"/>
</dbReference>
<dbReference type="Pfam" id="PF00501">
    <property type="entry name" value="AMP-binding"/>
    <property type="match status" value="1"/>
</dbReference>
<keyword evidence="4" id="KW-0175">Coiled coil</keyword>
<dbReference type="GO" id="GO:0016020">
    <property type="term" value="C:membrane"/>
    <property type="evidence" value="ECO:0007669"/>
    <property type="project" value="TreeGrafter"/>
</dbReference>
<dbReference type="PANTHER" id="PTHR43272:SF33">
    <property type="entry name" value="AMP-BINDING DOMAIN-CONTAINING PROTEIN-RELATED"/>
    <property type="match status" value="1"/>
</dbReference>
<dbReference type="KEGG" id="anf:AQPE_4939"/>
<dbReference type="InterPro" id="IPR020845">
    <property type="entry name" value="AMP-binding_CS"/>
</dbReference>
<organism evidence="6 7">
    <name type="scientific">Aquipluma nitroreducens</name>
    <dbReference type="NCBI Taxonomy" id="2010828"/>
    <lineage>
        <taxon>Bacteria</taxon>
        <taxon>Pseudomonadati</taxon>
        <taxon>Bacteroidota</taxon>
        <taxon>Bacteroidia</taxon>
        <taxon>Marinilabiliales</taxon>
        <taxon>Prolixibacteraceae</taxon>
        <taxon>Aquipluma</taxon>
    </lineage>
</organism>
<dbReference type="Gene3D" id="3.30.300.30">
    <property type="match status" value="1"/>
</dbReference>
<name>A0A5K7SGZ0_9BACT</name>
<evidence type="ECO:0000256" key="4">
    <source>
        <dbReference type="SAM" id="Coils"/>
    </source>
</evidence>
<keyword evidence="6" id="KW-0436">Ligase</keyword>
<comment type="catalytic activity">
    <reaction evidence="3">
        <text>a long-chain fatty acid + ATP + CoA = a long-chain fatty acyl-CoA + AMP + diphosphate</text>
        <dbReference type="Rhea" id="RHEA:15421"/>
        <dbReference type="ChEBI" id="CHEBI:30616"/>
        <dbReference type="ChEBI" id="CHEBI:33019"/>
        <dbReference type="ChEBI" id="CHEBI:57287"/>
        <dbReference type="ChEBI" id="CHEBI:57560"/>
        <dbReference type="ChEBI" id="CHEBI:83139"/>
        <dbReference type="ChEBI" id="CHEBI:456215"/>
        <dbReference type="EC" id="6.2.1.3"/>
    </reaction>
    <physiologicalReaction direction="left-to-right" evidence="3">
        <dbReference type="Rhea" id="RHEA:15422"/>
    </physiologicalReaction>
</comment>
<evidence type="ECO:0000259" key="5">
    <source>
        <dbReference type="Pfam" id="PF00501"/>
    </source>
</evidence>
<dbReference type="PROSITE" id="PS00455">
    <property type="entry name" value="AMP_BINDING"/>
    <property type="match status" value="1"/>
</dbReference>
<dbReference type="InterPro" id="IPR045851">
    <property type="entry name" value="AMP-bd_C_sf"/>
</dbReference>
<dbReference type="Gene3D" id="3.40.50.12780">
    <property type="entry name" value="N-terminal domain of ligase-like"/>
    <property type="match status" value="1"/>
</dbReference>
<accession>A0A5K7SGZ0</accession>
<sequence length="547" mass="61414">MNNTISYTLPARFKQIVAKFGARPSLSLVDEKPYTYTELNQRIEALIRLLEDLGLQSGDKVAILSTNMPNWGIAYFAITFMGAVAVPLLPDFTVSEIENIINHSETKAIFVSEKLATKLDQLKANTTIRQIRIEDFTVAKTDNELPVYQLNLKPSNLYDIQEDDLAAIIYTSGTTGNPKGVMLSHKNISITAEQALSVRPVNENDRYLSILPLSHTYENSLGFVMPMLCGSSVYYLGKQPTPSVLLPALLEVKPTMIFAVPLIIEKIYRNRILPAFTKKWTVRQLYKVSFIRKILNRIAGKKLMETFGGKLEFFGIGGAKLDRKVEQFLIEANFPYSIGYGLTETAPLLAGMKTYAFRLQSTGPAIAGVEMKINHPDRKTGEGEIGARGANVMKGYYKEPLLTAEVITPDGWFKTGDLGAFDQDGYLHIRGRLKNIIIGASGENIYPEEIESVINEFPDVLESLVVHQKGRLVALVHLNMEELQAKYSELIEKGSQQAEQKMNEVLKELQNYINENVNKFSQVQLVTIQPEPFEKTATQKIKRFLYN</sequence>
<keyword evidence="2" id="KW-0067">ATP-binding</keyword>
<gene>
    <name evidence="6" type="ORF">AQPE_4939</name>
</gene>
<evidence type="ECO:0000256" key="3">
    <source>
        <dbReference type="ARBA" id="ARBA00024484"/>
    </source>
</evidence>
<dbReference type="RefSeq" id="WP_318348848.1">
    <property type="nucleotide sequence ID" value="NZ_AP018694.1"/>
</dbReference>
<evidence type="ECO:0000313" key="7">
    <source>
        <dbReference type="Proteomes" id="UP001193389"/>
    </source>
</evidence>
<reference evidence="6" key="1">
    <citation type="journal article" date="2020" name="Int. J. Syst. Evol. Microbiol.">
        <title>Aquipluma nitroreducens gen. nov. sp. nov., a novel facultatively anaerobic bacterium isolated from a freshwater lake.</title>
        <authorList>
            <person name="Watanabe M."/>
            <person name="Kojima H."/>
            <person name="Fukui M."/>
        </authorList>
    </citation>
    <scope>NUCLEOTIDE SEQUENCE</scope>
    <source>
        <strain evidence="6">MeG22</strain>
    </source>
</reference>
<keyword evidence="1" id="KW-0547">Nucleotide-binding</keyword>
<evidence type="ECO:0000256" key="2">
    <source>
        <dbReference type="ARBA" id="ARBA00022840"/>
    </source>
</evidence>
<keyword evidence="7" id="KW-1185">Reference proteome</keyword>
<protein>
    <submittedName>
        <fullName evidence="6">O-succinylbenzoic acid--CoA ligase</fullName>
    </submittedName>
</protein>
<dbReference type="AlphaFoldDB" id="A0A5K7SGZ0"/>
<dbReference type="EMBL" id="AP018694">
    <property type="protein sequence ID" value="BBE20745.1"/>
    <property type="molecule type" value="Genomic_DNA"/>
</dbReference>
<dbReference type="InterPro" id="IPR020459">
    <property type="entry name" value="AMP-binding"/>
</dbReference>
<evidence type="ECO:0000256" key="1">
    <source>
        <dbReference type="ARBA" id="ARBA00022741"/>
    </source>
</evidence>